<evidence type="ECO:0000256" key="6">
    <source>
        <dbReference type="ARBA" id="ARBA00023049"/>
    </source>
</evidence>
<evidence type="ECO:0008006" key="14">
    <source>
        <dbReference type="Google" id="ProtNLM"/>
    </source>
</evidence>
<organism evidence="12 13">
    <name type="scientific">Kuraishia capsulata CBS 1993</name>
    <dbReference type="NCBI Taxonomy" id="1382522"/>
    <lineage>
        <taxon>Eukaryota</taxon>
        <taxon>Fungi</taxon>
        <taxon>Dikarya</taxon>
        <taxon>Ascomycota</taxon>
        <taxon>Saccharomycotina</taxon>
        <taxon>Pichiomycetes</taxon>
        <taxon>Pichiales</taxon>
        <taxon>Pichiaceae</taxon>
        <taxon>Kuraishia</taxon>
    </lineage>
</organism>
<dbReference type="FunFam" id="3.30.830.10:FF:000005">
    <property type="entry name" value="nardilysin isoform X1"/>
    <property type="match status" value="1"/>
</dbReference>
<gene>
    <name evidence="12" type="ORF">KUCA_T00004087001</name>
</gene>
<evidence type="ECO:0000313" key="12">
    <source>
        <dbReference type="EMBL" id="CDK28106.1"/>
    </source>
</evidence>
<dbReference type="EMBL" id="HG793129">
    <property type="protein sequence ID" value="CDK28106.1"/>
    <property type="molecule type" value="Genomic_DNA"/>
</dbReference>
<dbReference type="Proteomes" id="UP000019384">
    <property type="component" value="Unassembled WGS sequence"/>
</dbReference>
<feature type="domain" description="Peptidase M16 middle/third" evidence="10">
    <location>
        <begin position="379"/>
        <end position="663"/>
    </location>
</feature>
<dbReference type="InterPro" id="IPR011765">
    <property type="entry name" value="Pept_M16_N"/>
</dbReference>
<dbReference type="GO" id="GO:0005829">
    <property type="term" value="C:cytosol"/>
    <property type="evidence" value="ECO:0007669"/>
    <property type="project" value="TreeGrafter"/>
</dbReference>
<dbReference type="STRING" id="1382522.W6MNB7"/>
<evidence type="ECO:0000256" key="1">
    <source>
        <dbReference type="ARBA" id="ARBA00007261"/>
    </source>
</evidence>
<evidence type="ECO:0000256" key="7">
    <source>
        <dbReference type="RuleBase" id="RU004447"/>
    </source>
</evidence>
<dbReference type="HOGENOM" id="CLU_004639_1_1_1"/>
<dbReference type="GO" id="GO:0043171">
    <property type="term" value="P:peptide catabolic process"/>
    <property type="evidence" value="ECO:0007669"/>
    <property type="project" value="TreeGrafter"/>
</dbReference>
<proteinExistence type="inferred from homology"/>
<dbReference type="PANTHER" id="PTHR43690:SF18">
    <property type="entry name" value="INSULIN-DEGRADING ENZYME-RELATED"/>
    <property type="match status" value="1"/>
</dbReference>
<dbReference type="GO" id="GO:0046872">
    <property type="term" value="F:metal ion binding"/>
    <property type="evidence" value="ECO:0007669"/>
    <property type="project" value="UniProtKB-KW"/>
</dbReference>
<dbReference type="GO" id="GO:0004222">
    <property type="term" value="F:metalloendopeptidase activity"/>
    <property type="evidence" value="ECO:0007669"/>
    <property type="project" value="EnsemblFungi"/>
</dbReference>
<keyword evidence="5" id="KW-0862">Zinc</keyword>
<evidence type="ECO:0000259" key="8">
    <source>
        <dbReference type="Pfam" id="PF00675"/>
    </source>
</evidence>
<dbReference type="MEROPS" id="M16.008"/>
<dbReference type="RefSeq" id="XP_022460097.1">
    <property type="nucleotide sequence ID" value="XM_022600786.1"/>
</dbReference>
<evidence type="ECO:0000313" key="13">
    <source>
        <dbReference type="Proteomes" id="UP000019384"/>
    </source>
</evidence>
<comment type="similarity">
    <text evidence="1 7">Belongs to the peptidase M16 family.</text>
</comment>
<dbReference type="FunFam" id="3.30.830.10:FF:000003">
    <property type="entry name" value="Insulin-degrading enzyme"/>
    <property type="match status" value="1"/>
</dbReference>
<dbReference type="InterPro" id="IPR032632">
    <property type="entry name" value="Peptidase_M16_M"/>
</dbReference>
<dbReference type="GO" id="GO:0005759">
    <property type="term" value="C:mitochondrial matrix"/>
    <property type="evidence" value="ECO:0007669"/>
    <property type="project" value="EnsemblFungi"/>
</dbReference>
<dbReference type="OrthoDB" id="952271at2759"/>
<evidence type="ECO:0000259" key="10">
    <source>
        <dbReference type="Pfam" id="PF16187"/>
    </source>
</evidence>
<dbReference type="InterPro" id="IPR001431">
    <property type="entry name" value="Pept_M16_Zn_BS"/>
</dbReference>
<dbReference type="Pfam" id="PF05193">
    <property type="entry name" value="Peptidase_M16_C"/>
    <property type="match status" value="1"/>
</dbReference>
<reference evidence="12" key="2">
    <citation type="submission" date="2014-02" db="EMBL/GenBank/DDBJ databases">
        <title>Complete DNA sequence of /Kuraishia capsulata/ illustrates novel genomic features among budding yeasts (/Saccharomycotina/).</title>
        <authorList>
            <person name="Morales L."/>
            <person name="Noel B."/>
            <person name="Porcel B."/>
            <person name="Marcet-Houben M."/>
            <person name="Hullo M-F."/>
            <person name="Sacerdot C."/>
            <person name="Tekaia F."/>
            <person name="Leh-Louis V."/>
            <person name="Despons L."/>
            <person name="Khanna V."/>
            <person name="Aury J-M."/>
            <person name="Barbe V."/>
            <person name="Couloux A."/>
            <person name="Labadie K."/>
            <person name="Pelletier E."/>
            <person name="Souciet J-L."/>
            <person name="Boekhout T."/>
            <person name="Gabaldon T."/>
            <person name="Wincker P."/>
            <person name="Dujon B."/>
        </authorList>
    </citation>
    <scope>NUCLEOTIDE SEQUENCE</scope>
    <source>
        <strain evidence="12">CBS 1993</strain>
    </source>
</reference>
<evidence type="ECO:0000256" key="4">
    <source>
        <dbReference type="ARBA" id="ARBA00022801"/>
    </source>
</evidence>
<dbReference type="AlphaFoldDB" id="W6MNB7"/>
<feature type="domain" description="Coenzyme PQQ synthesis protein F-like C-terminal lobe" evidence="11">
    <location>
        <begin position="776"/>
        <end position="874"/>
    </location>
</feature>
<keyword evidence="2" id="KW-0645">Protease</keyword>
<evidence type="ECO:0000259" key="9">
    <source>
        <dbReference type="Pfam" id="PF05193"/>
    </source>
</evidence>
<dbReference type="InterPro" id="IPR054734">
    <property type="entry name" value="PqqF-like_C_4"/>
</dbReference>
<protein>
    <recommendedName>
        <fullName evidence="14">A-factor-processing enzyme</fullName>
    </recommendedName>
</protein>
<dbReference type="FunFam" id="3.30.830.10:FF:000004">
    <property type="entry name" value="Putative insulin-degrading enzyme"/>
    <property type="match status" value="1"/>
</dbReference>
<dbReference type="InterPro" id="IPR011249">
    <property type="entry name" value="Metalloenz_LuxS/M16"/>
</dbReference>
<keyword evidence="4" id="KW-0378">Hydrolase</keyword>
<evidence type="ECO:0000259" key="11">
    <source>
        <dbReference type="Pfam" id="PF22456"/>
    </source>
</evidence>
<dbReference type="InterPro" id="IPR007863">
    <property type="entry name" value="Peptidase_M16_C"/>
</dbReference>
<keyword evidence="13" id="KW-1185">Reference proteome</keyword>
<dbReference type="Pfam" id="PF22456">
    <property type="entry name" value="PqqF-like_C_4"/>
    <property type="match status" value="1"/>
</dbReference>
<evidence type="ECO:0000256" key="2">
    <source>
        <dbReference type="ARBA" id="ARBA00022670"/>
    </source>
</evidence>
<dbReference type="SUPFAM" id="SSF63411">
    <property type="entry name" value="LuxS/MPP-like metallohydrolase"/>
    <property type="match status" value="4"/>
</dbReference>
<dbReference type="InterPro" id="IPR050626">
    <property type="entry name" value="Peptidase_M16"/>
</dbReference>
<dbReference type="GO" id="GO:0051603">
    <property type="term" value="P:proteolysis involved in protein catabolic process"/>
    <property type="evidence" value="ECO:0007669"/>
    <property type="project" value="TreeGrafter"/>
</dbReference>
<accession>W6MNB7</accession>
<dbReference type="GO" id="GO:0034982">
    <property type="term" value="P:mitochondrial protein processing"/>
    <property type="evidence" value="ECO:0007669"/>
    <property type="project" value="EnsemblFungi"/>
</dbReference>
<sequence>MPQYKVITETIDKPDLDDRHYRVVELSNSLRALLIHDPTTDKAAASLDVNVGAFHDPHNLPGLAHFCEHLLFMGTEKYPLENEYSSFLSKNSGYSNAYTSSQDTNYYFEVGYEHLDGALDRFAQFFISPLFDKSCKDREIKAVDSENKKNLQNDNWRFHQLEKSLTSTKHPYNGFSTGNYQTLGEIPEKNGLDVREELISWYNSHYSANLMRLVVLGREDLDTLTEWTVKRFSDVKNTDKPRPYFPDPPITSEQLLKLVKAKPVMETRSLELTFTVPDVSNKWEYGPARYASHLIGHEGKGSLLYHFKTKGWANGLSAGAMRISKGYSVFVIEIELTPEGFKNYETAIFDCFDYIKLLTTEPPQEWIFEEMKQTSSFRFKFQQKGGAANTVSKLSAAMQKDVDVPYKNLLSSGITRKWDADLIKDYLSHFNASNFKVSLISKEFGSEELPLREKWYGTEYNIEPISPEILSKIAAIGKPSGRFQLLTPNEFIPTKFDIVGTKSTSPAKEPYLIQSDTFSKTWFKQDDQFLVPKSHIFVKFNLPVATLTPFNSAMSSLFLDLLEDELNEMSYEADIVGLSKSFNVARDGISLEISGYNDKMEVLLHKLIDAFVSFKPTEERFNILKERSKRLMKNFGFSTPYSQIGQHTSSLINERAWSVDEQLSFYESDLFTYQRLTNFVSTLFDQCFNEILIVGNYSLPKAKELAALINSKIKAISAPLAQSQYTRGRSLKLPVGQTFRFEKILDDPANINSCIEYFIQLGEIASERRAKVLVDLLAQVAHEPCFNRLRTKEQLGYVVFSGVREARTTFGFRILIQSERPSPYVESRIDAFLQSLVDYIERMDEAEYVKHVNGLVSKKTQKLKNLKEEFSRFWNSIATGFYDFDKRAADVEILKTITKAELLEFYKTKVLQNNGKLVVHLNAQTTSALSWTKIAQSSIMNYIALKEDDLPKDFTLGPELDKLITLVEDKSIDDLLSLHEFSELFPKSVSPQFFSGLTEYIKSNIANPIPKSYPKGELITDLGDFKSKIPLTSAAYPLRNLSDFELKPEIEAKL</sequence>
<dbReference type="Pfam" id="PF16187">
    <property type="entry name" value="Peptidase_M16_M"/>
    <property type="match status" value="1"/>
</dbReference>
<dbReference type="GeneID" id="34521485"/>
<dbReference type="PANTHER" id="PTHR43690">
    <property type="entry name" value="NARDILYSIN"/>
    <property type="match status" value="1"/>
</dbReference>
<feature type="domain" description="Peptidase M16 N-terminal" evidence="8">
    <location>
        <begin position="32"/>
        <end position="168"/>
    </location>
</feature>
<evidence type="ECO:0000256" key="5">
    <source>
        <dbReference type="ARBA" id="ARBA00022833"/>
    </source>
</evidence>
<reference evidence="12" key="1">
    <citation type="submission" date="2013-12" db="EMBL/GenBank/DDBJ databases">
        <authorList>
            <person name="Genoscope - CEA"/>
        </authorList>
    </citation>
    <scope>NUCLEOTIDE SEQUENCE</scope>
    <source>
        <strain evidence="12">CBS 1993</strain>
    </source>
</reference>
<feature type="domain" description="Peptidase M16 C-terminal" evidence="9">
    <location>
        <begin position="195"/>
        <end position="373"/>
    </location>
</feature>
<dbReference type="GO" id="GO:0007323">
    <property type="term" value="P:peptide pheromone maturation"/>
    <property type="evidence" value="ECO:0007669"/>
    <property type="project" value="EnsemblFungi"/>
</dbReference>
<evidence type="ECO:0000256" key="3">
    <source>
        <dbReference type="ARBA" id="ARBA00022723"/>
    </source>
</evidence>
<keyword evidence="3" id="KW-0479">Metal-binding</keyword>
<keyword evidence="6" id="KW-0482">Metalloprotease</keyword>
<dbReference type="Pfam" id="PF00675">
    <property type="entry name" value="Peptidase_M16"/>
    <property type="match status" value="1"/>
</dbReference>
<name>W6MNB7_9ASCO</name>
<dbReference type="PROSITE" id="PS00143">
    <property type="entry name" value="INSULINASE"/>
    <property type="match status" value="1"/>
</dbReference>
<dbReference type="Gene3D" id="3.30.830.10">
    <property type="entry name" value="Metalloenzyme, LuxS/M16 peptidase-like"/>
    <property type="match status" value="4"/>
</dbReference>